<dbReference type="InterPro" id="IPR013025">
    <property type="entry name" value="Ribosomal_uL23-like"/>
</dbReference>
<dbReference type="HAMAP" id="MF_01369_B">
    <property type="entry name" value="Ribosomal_uL23_B"/>
    <property type="match status" value="1"/>
</dbReference>
<sequence>MAKKETKKTEDKAEKKEEIKDVKSSLILSPRLTEKASNLSSGNIYTFNVKDSATKITLAKEIEKAYKVKPLKITIINHPREATFTRNKLGYKSGFKKALVTLKKGDKIDLA</sequence>
<evidence type="ECO:0000256" key="3">
    <source>
        <dbReference type="ARBA" id="ARBA00023274"/>
    </source>
</evidence>
<evidence type="ECO:0000256" key="2">
    <source>
        <dbReference type="ARBA" id="ARBA00022980"/>
    </source>
</evidence>
<protein>
    <recommendedName>
        <fullName evidence="5">50S ribosomal protein L23</fullName>
    </recommendedName>
</protein>
<dbReference type="GO" id="GO:0005840">
    <property type="term" value="C:ribosome"/>
    <property type="evidence" value="ECO:0007669"/>
    <property type="project" value="UniProtKB-KW"/>
</dbReference>
<dbReference type="Gene3D" id="3.30.70.330">
    <property type="match status" value="1"/>
</dbReference>
<dbReference type="SUPFAM" id="SSF54189">
    <property type="entry name" value="Ribosomal proteins S24e, L23 and L15e"/>
    <property type="match status" value="1"/>
</dbReference>
<dbReference type="InterPro" id="IPR012677">
    <property type="entry name" value="Nucleotide-bd_a/b_plait_sf"/>
</dbReference>
<comment type="similarity">
    <text evidence="1">Belongs to the universal ribosomal protein uL23 family.</text>
</comment>
<evidence type="ECO:0008006" key="5">
    <source>
        <dbReference type="Google" id="ProtNLM"/>
    </source>
</evidence>
<dbReference type="EMBL" id="VSSQ01000017">
    <property type="protein sequence ID" value="MPL62431.1"/>
    <property type="molecule type" value="Genomic_DNA"/>
</dbReference>
<proteinExistence type="inferred from homology"/>
<dbReference type="Pfam" id="PF00276">
    <property type="entry name" value="Ribosomal_L23"/>
    <property type="match status" value="1"/>
</dbReference>
<dbReference type="AlphaFoldDB" id="A0A644T951"/>
<dbReference type="InterPro" id="IPR012678">
    <property type="entry name" value="Ribosomal_uL23/eL15/eS24_sf"/>
</dbReference>
<dbReference type="GO" id="GO:0003735">
    <property type="term" value="F:structural constituent of ribosome"/>
    <property type="evidence" value="ECO:0007669"/>
    <property type="project" value="InterPro"/>
</dbReference>
<evidence type="ECO:0000256" key="1">
    <source>
        <dbReference type="ARBA" id="ARBA00006700"/>
    </source>
</evidence>
<comment type="caution">
    <text evidence="4">The sequence shown here is derived from an EMBL/GenBank/DDBJ whole genome shotgun (WGS) entry which is preliminary data.</text>
</comment>
<gene>
    <name evidence="4" type="ORF">SDC9_08051</name>
</gene>
<keyword evidence="3" id="KW-0687">Ribonucleoprotein</keyword>
<dbReference type="GO" id="GO:0006412">
    <property type="term" value="P:translation"/>
    <property type="evidence" value="ECO:0007669"/>
    <property type="project" value="InterPro"/>
</dbReference>
<evidence type="ECO:0000313" key="4">
    <source>
        <dbReference type="EMBL" id="MPL62431.1"/>
    </source>
</evidence>
<accession>A0A644T951</accession>
<reference evidence="4" key="1">
    <citation type="submission" date="2019-08" db="EMBL/GenBank/DDBJ databases">
        <authorList>
            <person name="Kucharzyk K."/>
            <person name="Murdoch R.W."/>
            <person name="Higgins S."/>
            <person name="Loffler F."/>
        </authorList>
    </citation>
    <scope>NUCLEOTIDE SEQUENCE</scope>
</reference>
<keyword evidence="2" id="KW-0689">Ribosomal protein</keyword>
<dbReference type="GO" id="GO:1990904">
    <property type="term" value="C:ribonucleoprotein complex"/>
    <property type="evidence" value="ECO:0007669"/>
    <property type="project" value="UniProtKB-KW"/>
</dbReference>
<organism evidence="4">
    <name type="scientific">bioreactor metagenome</name>
    <dbReference type="NCBI Taxonomy" id="1076179"/>
    <lineage>
        <taxon>unclassified sequences</taxon>
        <taxon>metagenomes</taxon>
        <taxon>ecological metagenomes</taxon>
    </lineage>
</organism>
<name>A0A644T951_9ZZZZ</name>